<dbReference type="Gene3D" id="1.10.3210.10">
    <property type="entry name" value="Hypothetical protein af1432"/>
    <property type="match status" value="1"/>
</dbReference>
<dbReference type="PROSITE" id="PS51832">
    <property type="entry name" value="HD_GYP"/>
    <property type="match status" value="1"/>
</dbReference>
<sequence length="361" mass="39892">MKVLVVEDDAISREVVAHVLASAGYEVVTANDGCEAIQSIDTNGDCQLVISDRDMPGMDGIELCRALRARNTRGYIYFIMLTKLDQPNDKIKGLASGADDYISKPFNSAELLMRVNTGRRIIGLETRDMAIFMLAKLAESRDPDTGEHLERVRNFAKVLATRMRERQPRRQELDQLFIDLIYDTSPLHDIGKVAIPDSILLKPGKLTAAEFEIMKQHTIEGEKTLQAALDAYPNARFLQMARDIAVSHHEKFDGTGYPYALSGQKIPLSGRIVAVADVYDAVTSKRVYKEASSHEVARSLIIEGSGYHFDPEVVDAFLESDREFLAIKSRFAESPAERCSSLGTKAIGDPANSIALPANST</sequence>
<dbReference type="InterPro" id="IPR052020">
    <property type="entry name" value="Cyclic_di-GMP/3'3'-cGAMP_PDE"/>
</dbReference>
<feature type="domain" description="Response regulatory" evidence="2">
    <location>
        <begin position="2"/>
        <end position="119"/>
    </location>
</feature>
<evidence type="ECO:0000259" key="3">
    <source>
        <dbReference type="PROSITE" id="PS51832"/>
    </source>
</evidence>
<dbReference type="Gene3D" id="6.10.250.690">
    <property type="match status" value="1"/>
</dbReference>
<dbReference type="PANTHER" id="PTHR45228:SF5">
    <property type="entry name" value="CYCLIC DI-GMP PHOSPHODIESTERASE VC_1348-RELATED"/>
    <property type="match status" value="1"/>
</dbReference>
<dbReference type="InterPro" id="IPR001789">
    <property type="entry name" value="Sig_transdc_resp-reg_receiver"/>
</dbReference>
<comment type="caution">
    <text evidence="4">The sequence shown here is derived from an EMBL/GenBank/DDBJ whole genome shotgun (WGS) entry which is preliminary data.</text>
</comment>
<dbReference type="SUPFAM" id="SSF52172">
    <property type="entry name" value="CheY-like"/>
    <property type="match status" value="1"/>
</dbReference>
<name>A0ABP8MAD9_9BACT</name>
<dbReference type="CDD" id="cd17574">
    <property type="entry name" value="REC_OmpR"/>
    <property type="match status" value="1"/>
</dbReference>
<evidence type="ECO:0000313" key="4">
    <source>
        <dbReference type="EMBL" id="GAA4447364.1"/>
    </source>
</evidence>
<dbReference type="Gene3D" id="3.40.50.2300">
    <property type="match status" value="1"/>
</dbReference>
<dbReference type="Pfam" id="PF13487">
    <property type="entry name" value="HD_5"/>
    <property type="match status" value="1"/>
</dbReference>
<dbReference type="PANTHER" id="PTHR45228">
    <property type="entry name" value="CYCLIC DI-GMP PHOSPHODIESTERASE TM_0186-RELATED"/>
    <property type="match status" value="1"/>
</dbReference>
<feature type="modified residue" description="4-aspartylphosphate" evidence="1">
    <location>
        <position position="52"/>
    </location>
</feature>
<dbReference type="SMART" id="SM00448">
    <property type="entry name" value="REC"/>
    <property type="match status" value="1"/>
</dbReference>
<accession>A0ABP8MAD9</accession>
<evidence type="ECO:0000256" key="1">
    <source>
        <dbReference type="PROSITE-ProRule" id="PRU00169"/>
    </source>
</evidence>
<keyword evidence="1" id="KW-0597">Phosphoprotein</keyword>
<evidence type="ECO:0000259" key="2">
    <source>
        <dbReference type="PROSITE" id="PS50110"/>
    </source>
</evidence>
<dbReference type="SMART" id="SM00471">
    <property type="entry name" value="HDc"/>
    <property type="match status" value="1"/>
</dbReference>
<evidence type="ECO:0000313" key="5">
    <source>
        <dbReference type="Proteomes" id="UP001500840"/>
    </source>
</evidence>
<gene>
    <name evidence="4" type="ORF">GCM10023156_09240</name>
</gene>
<dbReference type="InterPro" id="IPR037522">
    <property type="entry name" value="HD_GYP_dom"/>
</dbReference>
<dbReference type="CDD" id="cd00077">
    <property type="entry name" value="HDc"/>
    <property type="match status" value="1"/>
</dbReference>
<dbReference type="InterPro" id="IPR011006">
    <property type="entry name" value="CheY-like_superfamily"/>
</dbReference>
<dbReference type="Pfam" id="PF00072">
    <property type="entry name" value="Response_reg"/>
    <property type="match status" value="1"/>
</dbReference>
<protein>
    <submittedName>
        <fullName evidence="4">Two-component system response regulator</fullName>
    </submittedName>
</protein>
<reference evidence="5" key="1">
    <citation type="journal article" date="2019" name="Int. J. Syst. Evol. Microbiol.">
        <title>The Global Catalogue of Microorganisms (GCM) 10K type strain sequencing project: providing services to taxonomists for standard genome sequencing and annotation.</title>
        <authorList>
            <consortium name="The Broad Institute Genomics Platform"/>
            <consortium name="The Broad Institute Genome Sequencing Center for Infectious Disease"/>
            <person name="Wu L."/>
            <person name="Ma J."/>
        </authorList>
    </citation>
    <scope>NUCLEOTIDE SEQUENCE [LARGE SCALE GENOMIC DNA]</scope>
    <source>
        <strain evidence="5">JCM 17759</strain>
    </source>
</reference>
<dbReference type="InterPro" id="IPR003607">
    <property type="entry name" value="HD/PDEase_dom"/>
</dbReference>
<organism evidence="4 5">
    <name type="scientific">Novipirellula rosea</name>
    <dbReference type="NCBI Taxonomy" id="1031540"/>
    <lineage>
        <taxon>Bacteria</taxon>
        <taxon>Pseudomonadati</taxon>
        <taxon>Planctomycetota</taxon>
        <taxon>Planctomycetia</taxon>
        <taxon>Pirellulales</taxon>
        <taxon>Pirellulaceae</taxon>
        <taxon>Novipirellula</taxon>
    </lineage>
</organism>
<proteinExistence type="predicted"/>
<dbReference type="PROSITE" id="PS50110">
    <property type="entry name" value="RESPONSE_REGULATORY"/>
    <property type="match status" value="1"/>
</dbReference>
<keyword evidence="5" id="KW-1185">Reference proteome</keyword>
<dbReference type="Proteomes" id="UP001500840">
    <property type="component" value="Unassembled WGS sequence"/>
</dbReference>
<dbReference type="RefSeq" id="WP_345319867.1">
    <property type="nucleotide sequence ID" value="NZ_BAABGA010000012.1"/>
</dbReference>
<feature type="domain" description="HD-GYP" evidence="3">
    <location>
        <begin position="123"/>
        <end position="333"/>
    </location>
</feature>
<dbReference type="SUPFAM" id="SSF109604">
    <property type="entry name" value="HD-domain/PDEase-like"/>
    <property type="match status" value="1"/>
</dbReference>
<dbReference type="EMBL" id="BAABGA010000012">
    <property type="protein sequence ID" value="GAA4447364.1"/>
    <property type="molecule type" value="Genomic_DNA"/>
</dbReference>